<proteinExistence type="predicted"/>
<protein>
    <submittedName>
        <fullName evidence="2">DinB family protein</fullName>
    </submittedName>
</protein>
<dbReference type="SUPFAM" id="SSF109854">
    <property type="entry name" value="DinB/YfiT-like putative metalloenzymes"/>
    <property type="match status" value="1"/>
</dbReference>
<organism evidence="2 3">
    <name type="scientific">Leptobacterium flavescens</name>
    <dbReference type="NCBI Taxonomy" id="472055"/>
    <lineage>
        <taxon>Bacteria</taxon>
        <taxon>Pseudomonadati</taxon>
        <taxon>Bacteroidota</taxon>
        <taxon>Flavobacteriia</taxon>
        <taxon>Flavobacteriales</taxon>
        <taxon>Flavobacteriaceae</taxon>
        <taxon>Leptobacterium</taxon>
    </lineage>
</organism>
<dbReference type="InterPro" id="IPR024775">
    <property type="entry name" value="DinB-like"/>
</dbReference>
<dbReference type="Pfam" id="PF12867">
    <property type="entry name" value="DinB_2"/>
    <property type="match status" value="1"/>
</dbReference>
<dbReference type="AlphaFoldDB" id="A0A6P0USQ8"/>
<name>A0A6P0USQ8_9FLAO</name>
<evidence type="ECO:0000259" key="1">
    <source>
        <dbReference type="Pfam" id="PF12867"/>
    </source>
</evidence>
<evidence type="ECO:0000313" key="2">
    <source>
        <dbReference type="EMBL" id="NER15018.1"/>
    </source>
</evidence>
<accession>A0A6P0USQ8</accession>
<comment type="caution">
    <text evidence="2">The sequence shown here is derived from an EMBL/GenBank/DDBJ whole genome shotgun (WGS) entry which is preliminary data.</text>
</comment>
<evidence type="ECO:0000313" key="3">
    <source>
        <dbReference type="Proteomes" id="UP000468581"/>
    </source>
</evidence>
<reference evidence="2 3" key="1">
    <citation type="submission" date="2020-01" db="EMBL/GenBank/DDBJ databases">
        <title>Leptobacterium flavescens.</title>
        <authorList>
            <person name="Wang G."/>
        </authorList>
    </citation>
    <scope>NUCLEOTIDE SEQUENCE [LARGE SCALE GENOMIC DNA]</scope>
    <source>
        <strain evidence="2 3">KCTC 22160</strain>
    </source>
</reference>
<dbReference type="EMBL" id="JAABOO010000004">
    <property type="protein sequence ID" value="NER15018.1"/>
    <property type="molecule type" value="Genomic_DNA"/>
</dbReference>
<dbReference type="Proteomes" id="UP000468581">
    <property type="component" value="Unassembled WGS sequence"/>
</dbReference>
<dbReference type="Gene3D" id="1.20.120.450">
    <property type="entry name" value="dinb family like domain"/>
    <property type="match status" value="1"/>
</dbReference>
<dbReference type="RefSeq" id="WP_163608321.1">
    <property type="nucleotide sequence ID" value="NZ_JAABOO010000004.1"/>
</dbReference>
<gene>
    <name evidence="2" type="ORF">GWK08_16300</name>
</gene>
<feature type="domain" description="DinB-like" evidence="1">
    <location>
        <begin position="27"/>
        <end position="162"/>
    </location>
</feature>
<dbReference type="InterPro" id="IPR034660">
    <property type="entry name" value="DinB/YfiT-like"/>
</dbReference>
<keyword evidence="3" id="KW-1185">Reference proteome</keyword>
<sequence length="169" mass="19555">MKRTKWFERKFARIEDNGLLPTIIERLEGTPARLSHKLKEVKEDTGSSTPEQWSIKKEIGHLIDLEPLWMGRMEQICSGEKELVGADLENTRTHQTDHDKRTIPDLIDEFSSSRAEIVSFLRKLKEVDLDKVALHPRLGTPMKMTDLAYFVAEHDDHHLAQITFLLQKA</sequence>